<dbReference type="PANTHER" id="PTHR12563">
    <property type="entry name" value="GLYCEROL-3-PHOSPHATE ACYLTRANSFERASE"/>
    <property type="match status" value="1"/>
</dbReference>
<protein>
    <submittedName>
        <fullName evidence="9">Glycerol-3-phosphate acyltransferase 1, mitochondrial isoform X1</fullName>
    </submittedName>
</protein>
<evidence type="ECO:0000256" key="5">
    <source>
        <dbReference type="ARBA" id="ARBA00023315"/>
    </source>
</evidence>
<evidence type="ECO:0000256" key="4">
    <source>
        <dbReference type="ARBA" id="ARBA00023136"/>
    </source>
</evidence>
<keyword evidence="5 9" id="KW-0012">Acyltransferase</keyword>
<comment type="similarity">
    <text evidence="2">Belongs to the GPAT/DAPAT family.</text>
</comment>
<dbReference type="CDD" id="cd07993">
    <property type="entry name" value="LPLAT_DHAPAT-like"/>
    <property type="match status" value="1"/>
</dbReference>
<evidence type="ECO:0000313" key="8">
    <source>
        <dbReference type="Proteomes" id="UP000829291"/>
    </source>
</evidence>
<accession>A0A6J0BGR9</accession>
<dbReference type="GO" id="GO:0006631">
    <property type="term" value="P:fatty acid metabolic process"/>
    <property type="evidence" value="ECO:0007669"/>
    <property type="project" value="TreeGrafter"/>
</dbReference>
<dbReference type="CTD" id="43350"/>
<dbReference type="AlphaFoldDB" id="A0A6J0BGR9"/>
<dbReference type="GeneID" id="107220086"/>
<evidence type="ECO:0000256" key="1">
    <source>
        <dbReference type="ARBA" id="ARBA00004370"/>
    </source>
</evidence>
<dbReference type="Pfam" id="PF19277">
    <property type="entry name" value="GPAT_C"/>
    <property type="match status" value="1"/>
</dbReference>
<proteinExistence type="inferred from homology"/>
<keyword evidence="3" id="KW-0808">Transferase</keyword>
<keyword evidence="8" id="KW-1185">Reference proteome</keyword>
<dbReference type="GO" id="GO:0019432">
    <property type="term" value="P:triglyceride biosynthetic process"/>
    <property type="evidence" value="ECO:0007669"/>
    <property type="project" value="TreeGrafter"/>
</dbReference>
<dbReference type="RefSeq" id="XP_015514000.1">
    <property type="nucleotide sequence ID" value="XM_015658514.2"/>
</dbReference>
<dbReference type="InterPro" id="IPR022284">
    <property type="entry name" value="GPAT/DHAPAT"/>
</dbReference>
<sequence length="864" mass="98232">MDGLVELFLFCGALYYIFNWRANNMVDVLSTRLQEVYAQWEARTEMATTETLDSGSRLSYDGLRRAGQQYQKRKTQSREQARKVRDNNLYRIKESEPVAPTPPPKIVPFLNRCCGQCNPSSTNTLVSSAQKHYQTTGTNILLVDPGPSLVSKIFCHIANVYAFKKYDYPRVTQTVLTDERLKEAIKQAADESVKDDGVTVLEALAKAEERARTILAQMQSSLSDALLRLTAWTLYKVLPCFIQSAVVQPIQIDMLKKANDCGLPLIFLPLHRSHLDYVMISFILLSNDIRNPLIAAGDNLKIPFFGWLLSGLGAFYIKRRIDPVLGRKDMLYRAVLHTYLVESLRAGHNIEFFIEGGRTRTGKPCMPKVGILSVILDAYMDGTIDDALIVPVSMNYERLVDGNFVREQLGQPKKMETFGTAISALWSTLMGNYGIVKVDFSQPFSLREMLKSLQAQQNKLTVQSAASRPLKSTVSSSSLYGTDVVSEEYRQLVDCIAKHVIHDCAKSTPIMSTNVVAFLLLNKFRDGCTLDRLVESFDSIRQELEWSQRNIAFCGESIDIINHALDILGPGLVKQQRQEVTDTVEGQAIRNEVIVAIRPVSILPNVIELSYYSNSMLVHYVLDSVVVTALYGSLHSQINDPQAIANNNITVFQDTLLEKALKVCDILKYEFIFCRPCQDLETLLIETINNLTTTSIITLKEEAYTEEELWSRRYARNLDDSSDEEYAVTNRTKKIEYKLNLDTECSRRMEFLHTLLRPFVDTYTMSAFALRKLVGRSLTERDLLYEVLAEIKTGLDRGIVNYGESLCVDPIKNSFKLFEKWEVLECHPQENVKIYYLKEEYDNDKAANQIYESIATFKWTRNID</sequence>
<evidence type="ECO:0000256" key="6">
    <source>
        <dbReference type="SAM" id="MobiDB-lite"/>
    </source>
</evidence>
<dbReference type="Pfam" id="PF01553">
    <property type="entry name" value="Acyltransferase"/>
    <property type="match status" value="1"/>
</dbReference>
<dbReference type="InterPro" id="IPR002123">
    <property type="entry name" value="Plipid/glycerol_acylTrfase"/>
</dbReference>
<organism evidence="9">
    <name type="scientific">Neodiprion lecontei</name>
    <name type="common">Redheaded pine sawfly</name>
    <dbReference type="NCBI Taxonomy" id="441921"/>
    <lineage>
        <taxon>Eukaryota</taxon>
        <taxon>Metazoa</taxon>
        <taxon>Ecdysozoa</taxon>
        <taxon>Arthropoda</taxon>
        <taxon>Hexapoda</taxon>
        <taxon>Insecta</taxon>
        <taxon>Pterygota</taxon>
        <taxon>Neoptera</taxon>
        <taxon>Endopterygota</taxon>
        <taxon>Hymenoptera</taxon>
        <taxon>Tenthredinoidea</taxon>
        <taxon>Diprionidae</taxon>
        <taxon>Diprioninae</taxon>
        <taxon>Neodiprion</taxon>
    </lineage>
</organism>
<feature type="compositionally biased region" description="Basic and acidic residues" evidence="6">
    <location>
        <begin position="76"/>
        <end position="96"/>
    </location>
</feature>
<dbReference type="SUPFAM" id="SSF69593">
    <property type="entry name" value="Glycerol-3-phosphate (1)-acyltransferase"/>
    <property type="match status" value="1"/>
</dbReference>
<dbReference type="Proteomes" id="UP000829291">
    <property type="component" value="Chromosome 3"/>
</dbReference>
<feature type="region of interest" description="Disordered" evidence="6">
    <location>
        <begin position="69"/>
        <end position="101"/>
    </location>
</feature>
<dbReference type="PANTHER" id="PTHR12563:SF23">
    <property type="entry name" value="BCDNA.GH07066"/>
    <property type="match status" value="1"/>
</dbReference>
<dbReference type="InParanoid" id="A0A6J0BGR9"/>
<dbReference type="GO" id="GO:0006072">
    <property type="term" value="P:glycerol-3-phosphate metabolic process"/>
    <property type="evidence" value="ECO:0007669"/>
    <property type="project" value="TreeGrafter"/>
</dbReference>
<evidence type="ECO:0000313" key="9">
    <source>
        <dbReference type="RefSeq" id="XP_015514000.1"/>
    </source>
</evidence>
<dbReference type="InterPro" id="IPR041728">
    <property type="entry name" value="GPAT/DHAPAT_LPLAT"/>
</dbReference>
<gene>
    <name evidence="9" type="primary">LOC107220086</name>
</gene>
<dbReference type="InterPro" id="IPR045520">
    <property type="entry name" value="GPAT/DHAPAT_C"/>
</dbReference>
<keyword evidence="4" id="KW-0472">Membrane</keyword>
<evidence type="ECO:0000256" key="3">
    <source>
        <dbReference type="ARBA" id="ARBA00022679"/>
    </source>
</evidence>
<comment type="subcellular location">
    <subcellularLocation>
        <location evidence="1">Membrane</location>
    </subcellularLocation>
</comment>
<dbReference type="SMART" id="SM00563">
    <property type="entry name" value="PlsC"/>
    <property type="match status" value="1"/>
</dbReference>
<dbReference type="OrthoDB" id="5962536at2759"/>
<dbReference type="GO" id="GO:0004366">
    <property type="term" value="F:glycerol-3-phosphate O-acyltransferase activity"/>
    <property type="evidence" value="ECO:0007669"/>
    <property type="project" value="TreeGrafter"/>
</dbReference>
<dbReference type="GO" id="GO:0031966">
    <property type="term" value="C:mitochondrial membrane"/>
    <property type="evidence" value="ECO:0007669"/>
    <property type="project" value="TreeGrafter"/>
</dbReference>
<evidence type="ECO:0000259" key="7">
    <source>
        <dbReference type="SMART" id="SM00563"/>
    </source>
</evidence>
<dbReference type="GO" id="GO:0008654">
    <property type="term" value="P:phospholipid biosynthetic process"/>
    <property type="evidence" value="ECO:0007669"/>
    <property type="project" value="TreeGrafter"/>
</dbReference>
<reference evidence="9" key="1">
    <citation type="submission" date="2025-08" db="UniProtKB">
        <authorList>
            <consortium name="RefSeq"/>
        </authorList>
    </citation>
    <scope>IDENTIFICATION</scope>
    <source>
        <tissue evidence="9">Thorax and Abdomen</tissue>
    </source>
</reference>
<dbReference type="KEGG" id="nlo:107220086"/>
<feature type="domain" description="Phospholipid/glycerol acyltransferase" evidence="7">
    <location>
        <begin position="265"/>
        <end position="397"/>
    </location>
</feature>
<name>A0A6J0BGR9_NEOLC</name>
<dbReference type="FunCoup" id="A0A6J0BGR9">
    <property type="interactions" value="715"/>
</dbReference>
<evidence type="ECO:0000256" key="2">
    <source>
        <dbReference type="ARBA" id="ARBA00007937"/>
    </source>
</evidence>